<keyword evidence="3" id="KW-1185">Reference proteome</keyword>
<accession>A0ABD3FBJ0</accession>
<evidence type="ECO:0000313" key="3">
    <source>
        <dbReference type="Proteomes" id="UP001632037"/>
    </source>
</evidence>
<organism evidence="2 3">
    <name type="scientific">Phytophthora oleae</name>
    <dbReference type="NCBI Taxonomy" id="2107226"/>
    <lineage>
        <taxon>Eukaryota</taxon>
        <taxon>Sar</taxon>
        <taxon>Stramenopiles</taxon>
        <taxon>Oomycota</taxon>
        <taxon>Peronosporomycetes</taxon>
        <taxon>Peronosporales</taxon>
        <taxon>Peronosporaceae</taxon>
        <taxon>Phytophthora</taxon>
    </lineage>
</organism>
<evidence type="ECO:0000256" key="1">
    <source>
        <dbReference type="SAM" id="MobiDB-lite"/>
    </source>
</evidence>
<feature type="compositionally biased region" description="Acidic residues" evidence="1">
    <location>
        <begin position="97"/>
        <end position="121"/>
    </location>
</feature>
<evidence type="ECO:0008006" key="4">
    <source>
        <dbReference type="Google" id="ProtNLM"/>
    </source>
</evidence>
<dbReference type="EMBL" id="JBIMZQ010000026">
    <property type="protein sequence ID" value="KAL3663661.1"/>
    <property type="molecule type" value="Genomic_DNA"/>
</dbReference>
<feature type="region of interest" description="Disordered" evidence="1">
    <location>
        <begin position="29"/>
        <end position="131"/>
    </location>
</feature>
<name>A0ABD3FBJ0_9STRA</name>
<comment type="caution">
    <text evidence="2">The sequence shown here is derived from an EMBL/GenBank/DDBJ whole genome shotgun (WGS) entry which is preliminary data.</text>
</comment>
<reference evidence="2 3" key="1">
    <citation type="submission" date="2024-09" db="EMBL/GenBank/DDBJ databases">
        <title>Genome sequencing and assembly of Phytophthora oleae, isolate VK10A, causative agent of rot of olive drupes.</title>
        <authorList>
            <person name="Conti Taguali S."/>
            <person name="Riolo M."/>
            <person name="La Spada F."/>
            <person name="Cacciola S.O."/>
            <person name="Dionisio G."/>
        </authorList>
    </citation>
    <scope>NUCLEOTIDE SEQUENCE [LARGE SCALE GENOMIC DNA]</scope>
    <source>
        <strain evidence="2 3">VK10A</strain>
    </source>
</reference>
<feature type="compositionally biased region" description="Acidic residues" evidence="1">
    <location>
        <begin position="48"/>
        <end position="67"/>
    </location>
</feature>
<gene>
    <name evidence="2" type="ORF">V7S43_011076</name>
</gene>
<sequence length="325" mass="38032">METRRPVGEVIYLPGGGFYVQACPPDAYCPRTQEENDPSSTALLDAVNDIDSDDDEDDEMLEEETETDYPVVTRSSRISGAAMDLCPTVDLDRLSDSESDTDSEESSEEEEGSESDEDSDNDSPPKRTIKRCAPKPSSWACDYLTVDEIDGMIRSNMEEIEAKKPWRFVFRCLDVPFNFKRKDDPFDVFFLRWDEFWRVNGRAVWERSFWQPLLPGSTEYYRRQWRQTRAQRAFQELATDLVGQLGEKYRQLLSKVPHEGWWYRTEPFPLRKLFLKDRSLYSEYLELMMKKRWPRGRKFLMKRGLNPMWWLPDATVTSDGAALAK</sequence>
<protein>
    <recommendedName>
        <fullName evidence="4">PiggyBac transposable element-derived protein domain-containing protein</fullName>
    </recommendedName>
</protein>
<dbReference type="AlphaFoldDB" id="A0ABD3FBJ0"/>
<dbReference type="Proteomes" id="UP001632037">
    <property type="component" value="Unassembled WGS sequence"/>
</dbReference>
<proteinExistence type="predicted"/>
<evidence type="ECO:0000313" key="2">
    <source>
        <dbReference type="EMBL" id="KAL3663661.1"/>
    </source>
</evidence>